<dbReference type="PANTHER" id="PTHR47197">
    <property type="entry name" value="PROTEIN NIRF"/>
    <property type="match status" value="1"/>
</dbReference>
<sequence>MANTRTIVGAVLQSGIEAAGNSVSRSARHLIRSMALATLAAAGFTSLIGCGNTYRPVVAAINPVGPSSQPSKYAIAMSNPGTGNPGLITIVDFSGDTVLITANIGVDPKYLVLNATGTTGYTINGDGTLNVFGISTSLLTSQILETTLLSDANPVSIFPQGTNTYVSETGRNAIGEFQGSPLALKQELTVTDPVYVVGLSAAPRVYALSGSGGSVSSIETGTNTISSTFNVGTNPVYGIMSADGKRAYIMNKGSGTVSVINVQTNTLDSSTALPTGTIQVGTSPLWADFAPTLSEMAVANAGNGTTNGTLSLISIPLCSALASTTNPNCDTTNPVDATGFGTVLATVPVGVSPVMVSVLQDGTRAYVANSGDTSLPCVSTSTSTATGNCSVSVVNLTSNSVTKTIPLSCRPSYIAATTGTPTGKVYVVCNDSGNLAASQNMTVIETDTDTIDTTIPLQGTGVSVRVTAQ</sequence>
<proteinExistence type="predicted"/>
<reference evidence="1 2" key="1">
    <citation type="submission" date="2020-07" db="EMBL/GenBank/DDBJ databases">
        <title>Genomic Encyclopedia of Type Strains, Phase IV (KMG-V): Genome sequencing to study the core and pangenomes of soil and plant-associated prokaryotes.</title>
        <authorList>
            <person name="Whitman W."/>
        </authorList>
    </citation>
    <scope>NUCLEOTIDE SEQUENCE [LARGE SCALE GENOMIC DNA]</scope>
    <source>
        <strain evidence="1 2">X4EP2</strain>
    </source>
</reference>
<evidence type="ECO:0000313" key="2">
    <source>
        <dbReference type="Proteomes" id="UP000589520"/>
    </source>
</evidence>
<name>A0A7Y9PJE6_9BACT</name>
<protein>
    <submittedName>
        <fullName evidence="1">YVTN family beta-propeller protein</fullName>
    </submittedName>
</protein>
<comment type="caution">
    <text evidence="1">The sequence shown here is derived from an EMBL/GenBank/DDBJ whole genome shotgun (WGS) entry which is preliminary data.</text>
</comment>
<dbReference type="PANTHER" id="PTHR47197:SF3">
    <property type="entry name" value="DIHYDRO-HEME D1 DEHYDROGENASE"/>
    <property type="match status" value="1"/>
</dbReference>
<dbReference type="InterPro" id="IPR051200">
    <property type="entry name" value="Host-pathogen_enzymatic-act"/>
</dbReference>
<dbReference type="AlphaFoldDB" id="A0A7Y9PJE6"/>
<accession>A0A7Y9PJE6</accession>
<dbReference type="Proteomes" id="UP000589520">
    <property type="component" value="Unassembled WGS sequence"/>
</dbReference>
<gene>
    <name evidence="1" type="ORF">HDF17_003328</name>
</gene>
<dbReference type="SUPFAM" id="SSF50974">
    <property type="entry name" value="Nitrous oxide reductase, N-terminal domain"/>
    <property type="match status" value="1"/>
</dbReference>
<dbReference type="RefSeq" id="WP_246302029.1">
    <property type="nucleotide sequence ID" value="NZ_JACCCW010000002.1"/>
</dbReference>
<dbReference type="InterPro" id="IPR015943">
    <property type="entry name" value="WD40/YVTN_repeat-like_dom_sf"/>
</dbReference>
<organism evidence="1 2">
    <name type="scientific">Granulicella arctica</name>
    <dbReference type="NCBI Taxonomy" id="940613"/>
    <lineage>
        <taxon>Bacteria</taxon>
        <taxon>Pseudomonadati</taxon>
        <taxon>Acidobacteriota</taxon>
        <taxon>Terriglobia</taxon>
        <taxon>Terriglobales</taxon>
        <taxon>Acidobacteriaceae</taxon>
        <taxon>Granulicella</taxon>
    </lineage>
</organism>
<dbReference type="Gene3D" id="2.130.10.10">
    <property type="entry name" value="YVTN repeat-like/Quinoprotein amine dehydrogenase"/>
    <property type="match status" value="2"/>
</dbReference>
<keyword evidence="2" id="KW-1185">Reference proteome</keyword>
<dbReference type="InterPro" id="IPR011045">
    <property type="entry name" value="N2O_reductase_N"/>
</dbReference>
<dbReference type="EMBL" id="JACCCW010000002">
    <property type="protein sequence ID" value="NYF81008.1"/>
    <property type="molecule type" value="Genomic_DNA"/>
</dbReference>
<evidence type="ECO:0000313" key="1">
    <source>
        <dbReference type="EMBL" id="NYF81008.1"/>
    </source>
</evidence>